<accession>A0A067MQ27</accession>
<evidence type="ECO:0000313" key="3">
    <source>
        <dbReference type="Proteomes" id="UP000027195"/>
    </source>
</evidence>
<dbReference type="AlphaFoldDB" id="A0A067MQ27"/>
<sequence>MYELQTLCSSYRRNVLHVVKLDLEDRRKRPLQSYVSKCSLHFLHIMNLWLYAKSQIEDTRRLFAKELRIEYLVSPDRAIQYPSDAVWDKYLTQILSQEEWAIFPIYREKVFQSAKNAVARRGPARVHPECLLLIHHHHRLQNNAAAAAGGLRAPLENYMGCSKQRACYMCARFFFAYQKAAPQASASVGLETRLSLFRLEGPWAMPDVGDAELESKILDSLYEQLCRGLACCVCSRKMGFGLCKDREEAGETLQPAGKSLRQEAFEESRRQWDFRLQEKHARGWEGDVRDEGGGGDSGDKTSDLSERHPSGSDARKPSCLQKFFLRAHCLASDFGRMYVACP</sequence>
<dbReference type="EMBL" id="KL198023">
    <property type="protein sequence ID" value="KDQ17679.1"/>
    <property type="molecule type" value="Genomic_DNA"/>
</dbReference>
<dbReference type="HOGENOM" id="CLU_811302_0_0_1"/>
<dbReference type="InParanoid" id="A0A067MQ27"/>
<proteinExistence type="predicted"/>
<feature type="region of interest" description="Disordered" evidence="1">
    <location>
        <begin position="285"/>
        <end position="315"/>
    </location>
</feature>
<reference evidence="3" key="1">
    <citation type="journal article" date="2014" name="Proc. Natl. Acad. Sci. U.S.A.">
        <title>Extensive sampling of basidiomycete genomes demonstrates inadequacy of the white-rot/brown-rot paradigm for wood decay fungi.</title>
        <authorList>
            <person name="Riley R."/>
            <person name="Salamov A.A."/>
            <person name="Brown D.W."/>
            <person name="Nagy L.G."/>
            <person name="Floudas D."/>
            <person name="Held B.W."/>
            <person name="Levasseur A."/>
            <person name="Lombard V."/>
            <person name="Morin E."/>
            <person name="Otillar R."/>
            <person name="Lindquist E.A."/>
            <person name="Sun H."/>
            <person name="LaButti K.M."/>
            <person name="Schmutz J."/>
            <person name="Jabbour D."/>
            <person name="Luo H."/>
            <person name="Baker S.E."/>
            <person name="Pisabarro A.G."/>
            <person name="Walton J.D."/>
            <person name="Blanchette R.A."/>
            <person name="Henrissat B."/>
            <person name="Martin F."/>
            <person name="Cullen D."/>
            <person name="Hibbett D.S."/>
            <person name="Grigoriev I.V."/>
        </authorList>
    </citation>
    <scope>NUCLEOTIDE SEQUENCE [LARGE SCALE GENOMIC DNA]</scope>
    <source>
        <strain evidence="3">FD-172 SS1</strain>
    </source>
</reference>
<evidence type="ECO:0000256" key="1">
    <source>
        <dbReference type="SAM" id="MobiDB-lite"/>
    </source>
</evidence>
<dbReference type="Pfam" id="PF14441">
    <property type="entry name" value="OTT_1508_deam"/>
    <property type="match status" value="1"/>
</dbReference>
<keyword evidence="3" id="KW-1185">Reference proteome</keyword>
<gene>
    <name evidence="2" type="ORF">BOTBODRAFT_580166</name>
</gene>
<dbReference type="OrthoDB" id="10681200at2759"/>
<organism evidence="2 3">
    <name type="scientific">Botryobasidium botryosum (strain FD-172 SS1)</name>
    <dbReference type="NCBI Taxonomy" id="930990"/>
    <lineage>
        <taxon>Eukaryota</taxon>
        <taxon>Fungi</taxon>
        <taxon>Dikarya</taxon>
        <taxon>Basidiomycota</taxon>
        <taxon>Agaricomycotina</taxon>
        <taxon>Agaricomycetes</taxon>
        <taxon>Cantharellales</taxon>
        <taxon>Botryobasidiaceae</taxon>
        <taxon>Botryobasidium</taxon>
    </lineage>
</organism>
<name>A0A067MQ27_BOTB1</name>
<evidence type="ECO:0000313" key="2">
    <source>
        <dbReference type="EMBL" id="KDQ17679.1"/>
    </source>
</evidence>
<dbReference type="InterPro" id="IPR027796">
    <property type="entry name" value="OTT_1508_deam-like"/>
</dbReference>
<dbReference type="Proteomes" id="UP000027195">
    <property type="component" value="Unassembled WGS sequence"/>
</dbReference>
<protein>
    <submittedName>
        <fullName evidence="2">Uncharacterized protein</fullName>
    </submittedName>
</protein>